<sequence>MAMVSAVVLGLLSLSRLSGAWTSSFHLSSNYYIQAADSSFYKVIVSDGHSPTNSTLINNINDGSIVRLSTPPSNASIILGHDNIIYAFYGTCGSAIQVATFDDESDKWTDLSVADGPSYRVGSVLFRDATSLSLIFIFGGYCRDPSTNSVVYYNTLSAFDLDTYTFTEPANANPPVALRDASAITAGQDTILFGGKAPHGWIGMNQLAMWEASSWSYKTVQNSASVDSRTDPVLSLNEAGTKVIVSGGSVDGRGAYPRLLVLELSDSDGGWSWYLPKVNNYPQLQGATMLPGDIMLGITNDAEPKAVLLNTSSWTYLSSYTHSVLTAANGTSNSSPPSHSQLSSGSIAAISTSSAIASIVLLVTIFALVYKRRRQSRPLGPLTPQSDRGLFLTPSRYSEKPLKSDSASEVGSVNTWQERRKSWIKKYSHTFGPINNDDANSSVSTDPAADSALQSAVSAPAGGLPFADDFDLDKNSESTLFGISRRSLRSFKSLRRSSKWTNGSTLTGDNRIVADRRSVGSQGFRRRSSGAHSRGRGLRSADGAESPAKTNLESDEDIYEYFKDREVQVLVSTTRRGQLRITNPDDRDDDADDAGDTDERDTRDKPNEASDTSLSRLNSTSSKTRWLVGKEQNDEK</sequence>
<reference evidence="2" key="1">
    <citation type="journal article" date="2024" name="Front. Bioeng. Biotechnol.">
        <title>Genome-scale model development and genomic sequencing of the oleaginous clade Lipomyces.</title>
        <authorList>
            <person name="Czajka J.J."/>
            <person name="Han Y."/>
            <person name="Kim J."/>
            <person name="Mondo S.J."/>
            <person name="Hofstad B.A."/>
            <person name="Robles A."/>
            <person name="Haridas S."/>
            <person name="Riley R."/>
            <person name="LaButti K."/>
            <person name="Pangilinan J."/>
            <person name="Andreopoulos W."/>
            <person name="Lipzen A."/>
            <person name="Yan J."/>
            <person name="Wang M."/>
            <person name="Ng V."/>
            <person name="Grigoriev I.V."/>
            <person name="Spatafora J.W."/>
            <person name="Magnuson J.K."/>
            <person name="Baker S.E."/>
            <person name="Pomraning K.R."/>
        </authorList>
    </citation>
    <scope>NUCLEOTIDE SEQUENCE [LARGE SCALE GENOMIC DNA]</scope>
    <source>
        <strain evidence="2">CBS 10300</strain>
    </source>
</reference>
<gene>
    <name evidence="1" type="ORF">V1517DRAFT_312864</name>
</gene>
<dbReference type="Proteomes" id="UP001489719">
    <property type="component" value="Unassembled WGS sequence"/>
</dbReference>
<comment type="caution">
    <text evidence="1">The sequence shown here is derived from an EMBL/GenBank/DDBJ whole genome shotgun (WGS) entry which is preliminary data.</text>
</comment>
<proteinExistence type="predicted"/>
<evidence type="ECO:0000313" key="1">
    <source>
        <dbReference type="EMBL" id="KAK9325877.1"/>
    </source>
</evidence>
<dbReference type="EMBL" id="MU970037">
    <property type="protein sequence ID" value="KAK9325877.1"/>
    <property type="molecule type" value="Genomic_DNA"/>
</dbReference>
<keyword evidence="2" id="KW-1185">Reference proteome</keyword>
<protein>
    <submittedName>
        <fullName evidence="1">Uncharacterized protein</fullName>
    </submittedName>
</protein>
<organism evidence="1 2">
    <name type="scientific">Lipomyces orientalis</name>
    <dbReference type="NCBI Taxonomy" id="1233043"/>
    <lineage>
        <taxon>Eukaryota</taxon>
        <taxon>Fungi</taxon>
        <taxon>Dikarya</taxon>
        <taxon>Ascomycota</taxon>
        <taxon>Saccharomycotina</taxon>
        <taxon>Lipomycetes</taxon>
        <taxon>Lipomycetales</taxon>
        <taxon>Lipomycetaceae</taxon>
        <taxon>Lipomyces</taxon>
    </lineage>
</organism>
<name>A0ACC3TXG1_9ASCO</name>
<evidence type="ECO:0000313" key="2">
    <source>
        <dbReference type="Proteomes" id="UP001489719"/>
    </source>
</evidence>
<accession>A0ACC3TXG1</accession>